<dbReference type="RefSeq" id="WP_205050503.1">
    <property type="nucleotide sequence ID" value="NZ_JACJKX010000011.1"/>
</dbReference>
<comment type="function">
    <text evidence="4">Peptide chain release factor 2 directs the termination of translation in response to the peptide chain termination codons UGA and UAA.</text>
</comment>
<dbReference type="EMBL" id="JACJKX010000011">
    <property type="protein sequence ID" value="MBM6928913.1"/>
    <property type="molecule type" value="Genomic_DNA"/>
</dbReference>
<evidence type="ECO:0000256" key="6">
    <source>
        <dbReference type="SAM" id="Coils"/>
    </source>
</evidence>
<evidence type="ECO:0000313" key="8">
    <source>
        <dbReference type="EMBL" id="MBM6928913.1"/>
    </source>
</evidence>
<keyword evidence="3 4" id="KW-0648">Protein biosynthesis</keyword>
<comment type="caution">
    <text evidence="8">The sequence shown here is derived from an EMBL/GenBank/DDBJ whole genome shotgun (WGS) entry which is preliminary data.</text>
</comment>
<accession>A0ABS2GSZ0</accession>
<dbReference type="Gene3D" id="1.20.58.410">
    <property type="entry name" value="Release factor"/>
    <property type="match status" value="1"/>
</dbReference>
<feature type="domain" description="Peptide chain release factor" evidence="7">
    <location>
        <begin position="84"/>
        <end position="197"/>
    </location>
</feature>
<comment type="similarity">
    <text evidence="1 4">Belongs to the prokaryotic/mitochondrial release factor family.</text>
</comment>
<dbReference type="Gene3D" id="3.30.70.1660">
    <property type="match status" value="1"/>
</dbReference>
<evidence type="ECO:0000256" key="5">
    <source>
        <dbReference type="NCBIfam" id="TIGR00020"/>
    </source>
</evidence>
<feature type="modified residue" description="N5-methylglutamine" evidence="4">
    <location>
        <position position="254"/>
    </location>
</feature>
<sequence length="367" mass="41841">MDAERINLIEAKISDLTARLVELRGYLDIDRQERRLEEVNREMEDPSLWDNPENAQKVSKEKKRLDDTVGLFKTLTNGVNDAAELFELSMAEEDYPSIEIVGDEVFELEKSVEKLEFKRMFNQPMDAANCYLEIQAGAGGTEAQDWASMLERMYLHYGERKGFTVELQEETEGEVAGIKGCTIYIQGDYAYGMLRTETGVHRLVRKSPFDSNARRHTSFASVYVYPEIDDSFEVEINPADLRIDVFRASGAGGQHIQKTESAVRITHIPTGIVTVCQNDRSQHRNKEQAMAQLKAKLYEAEMRKRREVQQQTEDAKSDIAWGHQIRSYVLDQSRVKDLRTNVETGNTQAVLDGDLDQFIEASLKQGV</sequence>
<dbReference type="SMART" id="SM00937">
    <property type="entry name" value="PCRF"/>
    <property type="match status" value="1"/>
</dbReference>
<protein>
    <recommendedName>
        <fullName evidence="4 5">Peptide chain release factor 2</fullName>
        <shortName evidence="4">RF-2</shortName>
    </recommendedName>
</protein>
<reference evidence="8 9" key="1">
    <citation type="journal article" date="2021" name="Sci. Rep.">
        <title>The distribution of antibiotic resistance genes in chicken gut microbiota commensals.</title>
        <authorList>
            <person name="Juricova H."/>
            <person name="Matiasovicova J."/>
            <person name="Kubasova T."/>
            <person name="Cejkova D."/>
            <person name="Rychlik I."/>
        </authorList>
    </citation>
    <scope>NUCLEOTIDE SEQUENCE [LARGE SCALE GENOMIC DNA]</scope>
    <source>
        <strain evidence="8 9">An562</strain>
    </source>
</reference>
<gene>
    <name evidence="4 8" type="primary">prfB</name>
    <name evidence="8" type="ORF">H5985_06490</name>
</gene>
<dbReference type="HAMAP" id="MF_00094">
    <property type="entry name" value="Rel_fac_2"/>
    <property type="match status" value="1"/>
</dbReference>
<dbReference type="PANTHER" id="PTHR43116:SF3">
    <property type="entry name" value="CLASS I PEPTIDE CHAIN RELEASE FACTOR"/>
    <property type="match status" value="1"/>
</dbReference>
<evidence type="ECO:0000259" key="7">
    <source>
        <dbReference type="SMART" id="SM00937"/>
    </source>
</evidence>
<dbReference type="InterPro" id="IPR005139">
    <property type="entry name" value="PCRF"/>
</dbReference>
<dbReference type="PANTHER" id="PTHR43116">
    <property type="entry name" value="PEPTIDE CHAIN RELEASE FACTOR 2"/>
    <property type="match status" value="1"/>
</dbReference>
<dbReference type="Proteomes" id="UP000777002">
    <property type="component" value="Unassembled WGS sequence"/>
</dbReference>
<dbReference type="InterPro" id="IPR045853">
    <property type="entry name" value="Pep_chain_release_fac_I_sf"/>
</dbReference>
<keyword evidence="2 4" id="KW-0488">Methylation</keyword>
<dbReference type="NCBIfam" id="TIGR00020">
    <property type="entry name" value="prfB"/>
    <property type="match status" value="1"/>
</dbReference>
<keyword evidence="9" id="KW-1185">Reference proteome</keyword>
<name>A0ABS2GSZ0_9BURK</name>
<dbReference type="InterPro" id="IPR000352">
    <property type="entry name" value="Pep_chain_release_fac_I"/>
</dbReference>
<dbReference type="Pfam" id="PF00472">
    <property type="entry name" value="RF-1"/>
    <property type="match status" value="1"/>
</dbReference>
<keyword evidence="4" id="KW-0963">Cytoplasm</keyword>
<comment type="subcellular location">
    <subcellularLocation>
        <location evidence="4">Cytoplasm</location>
    </subcellularLocation>
</comment>
<organism evidence="8 9">
    <name type="scientific">Parasutterella secunda</name>
    <dbReference type="NCBI Taxonomy" id="626947"/>
    <lineage>
        <taxon>Bacteria</taxon>
        <taxon>Pseudomonadati</taxon>
        <taxon>Pseudomonadota</taxon>
        <taxon>Betaproteobacteria</taxon>
        <taxon>Burkholderiales</taxon>
        <taxon>Sutterellaceae</taxon>
        <taxon>Parasutterella</taxon>
    </lineage>
</organism>
<evidence type="ECO:0000256" key="4">
    <source>
        <dbReference type="HAMAP-Rule" id="MF_00094"/>
    </source>
</evidence>
<comment type="PTM">
    <text evidence="4">Methylated by PrmC. Methylation increases the termination efficiency of RF2.</text>
</comment>
<evidence type="ECO:0000256" key="1">
    <source>
        <dbReference type="ARBA" id="ARBA00010835"/>
    </source>
</evidence>
<proteinExistence type="inferred from homology"/>
<evidence type="ECO:0000313" key="9">
    <source>
        <dbReference type="Proteomes" id="UP000777002"/>
    </source>
</evidence>
<dbReference type="Gene3D" id="3.30.160.20">
    <property type="match status" value="1"/>
</dbReference>
<keyword evidence="6" id="KW-0175">Coiled coil</keyword>
<dbReference type="Pfam" id="PF03462">
    <property type="entry name" value="PCRF"/>
    <property type="match status" value="1"/>
</dbReference>
<feature type="coiled-coil region" evidence="6">
    <location>
        <begin position="276"/>
        <end position="318"/>
    </location>
</feature>
<evidence type="ECO:0000256" key="3">
    <source>
        <dbReference type="ARBA" id="ARBA00022917"/>
    </source>
</evidence>
<dbReference type="InterPro" id="IPR004374">
    <property type="entry name" value="PrfB"/>
</dbReference>
<dbReference type="SUPFAM" id="SSF75620">
    <property type="entry name" value="Release factor"/>
    <property type="match status" value="1"/>
</dbReference>
<evidence type="ECO:0000256" key="2">
    <source>
        <dbReference type="ARBA" id="ARBA00022481"/>
    </source>
</evidence>